<protein>
    <submittedName>
        <fullName evidence="4">CD276 antigen-like</fullName>
    </submittedName>
</protein>
<feature type="chain" id="PRO_5042095543" evidence="3">
    <location>
        <begin position="24"/>
        <end position="286"/>
    </location>
</feature>
<reference evidence="4" key="1">
    <citation type="submission" date="2022-03" db="EMBL/GenBank/DDBJ databases">
        <authorList>
            <person name="Alioto T."/>
            <person name="Alioto T."/>
            <person name="Gomez Garrido J."/>
        </authorList>
    </citation>
    <scope>NUCLEOTIDE SEQUENCE</scope>
</reference>
<evidence type="ECO:0000313" key="5">
    <source>
        <dbReference type="Proteomes" id="UP001295444"/>
    </source>
</evidence>
<dbReference type="Gene3D" id="2.60.40.10">
    <property type="entry name" value="Immunoglobulins"/>
    <property type="match status" value="1"/>
</dbReference>
<proteinExistence type="predicted"/>
<feature type="region of interest" description="Disordered" evidence="1">
    <location>
        <begin position="255"/>
        <end position="286"/>
    </location>
</feature>
<dbReference type="SUPFAM" id="SSF48726">
    <property type="entry name" value="Immunoglobulin"/>
    <property type="match status" value="1"/>
</dbReference>
<evidence type="ECO:0000256" key="1">
    <source>
        <dbReference type="SAM" id="MobiDB-lite"/>
    </source>
</evidence>
<sequence>MSCVQNVTQFVLFILLLAGFSSSFYLKISCTKPDVVWSGDSVTVRCDITHHVDTLKVRFNNTNFTFARETNSSGAMSVGFTDHEVALTINNVSLCNEGEYRLFLSGKDGFQDHTFYLTVGNATIYEKESELICTVYSSQPVKIVWSAANVSNHPNSTMILPLKRGYMMTSTIKLSDVEKNNTVCCSANNDINFKEKCLNISKDVLVMLSTSEKMKGDYNKVAIVTPIVIGVLVVVGLLLVYTYLLMRRKKNRTRERGFSESSLTGRMETEEFMDDPSNIDLSQEDP</sequence>
<keyword evidence="2" id="KW-0472">Membrane</keyword>
<evidence type="ECO:0000313" key="4">
    <source>
        <dbReference type="EMBL" id="CAH2292138.1"/>
    </source>
</evidence>
<dbReference type="InterPro" id="IPR036179">
    <property type="entry name" value="Ig-like_dom_sf"/>
</dbReference>
<feature type="transmembrane region" description="Helical" evidence="2">
    <location>
        <begin position="221"/>
        <end position="246"/>
    </location>
</feature>
<dbReference type="InterPro" id="IPR013783">
    <property type="entry name" value="Ig-like_fold"/>
</dbReference>
<gene>
    <name evidence="4" type="ORF">PECUL_23A043277</name>
</gene>
<keyword evidence="2" id="KW-0812">Transmembrane</keyword>
<evidence type="ECO:0000256" key="3">
    <source>
        <dbReference type="SAM" id="SignalP"/>
    </source>
</evidence>
<feature type="signal peptide" evidence="3">
    <location>
        <begin position="1"/>
        <end position="23"/>
    </location>
</feature>
<keyword evidence="2" id="KW-1133">Transmembrane helix</keyword>
<dbReference type="AlphaFoldDB" id="A0AAD1S8I1"/>
<accession>A0AAD1S8I1</accession>
<keyword evidence="5" id="KW-1185">Reference proteome</keyword>
<dbReference type="EMBL" id="OW240916">
    <property type="protein sequence ID" value="CAH2292138.1"/>
    <property type="molecule type" value="Genomic_DNA"/>
</dbReference>
<dbReference type="Proteomes" id="UP001295444">
    <property type="component" value="Chromosome 05"/>
</dbReference>
<name>A0AAD1S8I1_PELCU</name>
<organism evidence="4 5">
    <name type="scientific">Pelobates cultripes</name>
    <name type="common">Western spadefoot toad</name>
    <dbReference type="NCBI Taxonomy" id="61616"/>
    <lineage>
        <taxon>Eukaryota</taxon>
        <taxon>Metazoa</taxon>
        <taxon>Chordata</taxon>
        <taxon>Craniata</taxon>
        <taxon>Vertebrata</taxon>
        <taxon>Euteleostomi</taxon>
        <taxon>Amphibia</taxon>
        <taxon>Batrachia</taxon>
        <taxon>Anura</taxon>
        <taxon>Pelobatoidea</taxon>
        <taxon>Pelobatidae</taxon>
        <taxon>Pelobates</taxon>
    </lineage>
</organism>
<evidence type="ECO:0000256" key="2">
    <source>
        <dbReference type="SAM" id="Phobius"/>
    </source>
</evidence>
<keyword evidence="3" id="KW-0732">Signal</keyword>